<organism evidence="2 3">
    <name type="scientific">Chlorobaculum parvum (strain DSM 263 / NCIMB 8327)</name>
    <name type="common">Chlorobium vibrioforme subsp. thiosulfatophilum</name>
    <dbReference type="NCBI Taxonomy" id="517417"/>
    <lineage>
        <taxon>Bacteria</taxon>
        <taxon>Pseudomonadati</taxon>
        <taxon>Chlorobiota</taxon>
        <taxon>Chlorobiia</taxon>
        <taxon>Chlorobiales</taxon>
        <taxon>Chlorobiaceae</taxon>
        <taxon>Chlorobaculum</taxon>
    </lineage>
</organism>
<keyword evidence="1" id="KW-1133">Transmembrane helix</keyword>
<dbReference type="HOGENOM" id="CLU_137927_2_0_10"/>
<dbReference type="Proteomes" id="UP000008811">
    <property type="component" value="Chromosome"/>
</dbReference>
<keyword evidence="3" id="KW-1185">Reference proteome</keyword>
<evidence type="ECO:0000313" key="2">
    <source>
        <dbReference type="EMBL" id="ACF12441.1"/>
    </source>
</evidence>
<protein>
    <recommendedName>
        <fullName evidence="4">AtpZ/AtpI family protein</fullName>
    </recommendedName>
</protein>
<name>B3QLV5_CHLP8</name>
<keyword evidence="1" id="KW-0812">Transmembrane</keyword>
<dbReference type="AlphaFoldDB" id="B3QLV5"/>
<dbReference type="Pfam" id="PF09527">
    <property type="entry name" value="ATPase_gene1"/>
    <property type="match status" value="1"/>
</dbReference>
<dbReference type="EMBL" id="CP001099">
    <property type="protein sequence ID" value="ACF12441.1"/>
    <property type="molecule type" value="Genomic_DNA"/>
</dbReference>
<dbReference type="InterPro" id="IPR032820">
    <property type="entry name" value="ATPase_put"/>
</dbReference>
<feature type="transmembrane region" description="Helical" evidence="1">
    <location>
        <begin position="50"/>
        <end position="72"/>
    </location>
</feature>
<feature type="transmembrane region" description="Helical" evidence="1">
    <location>
        <begin position="21"/>
        <end position="44"/>
    </location>
</feature>
<accession>B3QLV5</accession>
<evidence type="ECO:0000313" key="3">
    <source>
        <dbReference type="Proteomes" id="UP000008811"/>
    </source>
</evidence>
<dbReference type="RefSeq" id="WP_012503274.1">
    <property type="nucleotide sequence ID" value="NC_011027.1"/>
</dbReference>
<sequence length="98" mass="11021">MVYDRKKDKFPDQFGRSVRAMSDYLGVGVQIAASFAFFVFLGYWGDSKLGTSPLLMLAGVLVGMVGMGLVLMKIVRKANRNHDLNQQQRGNHEKDLRI</sequence>
<evidence type="ECO:0008006" key="4">
    <source>
        <dbReference type="Google" id="ProtNLM"/>
    </source>
</evidence>
<dbReference type="eggNOG" id="ENOG5033CIQ">
    <property type="taxonomic scope" value="Bacteria"/>
</dbReference>
<dbReference type="KEGG" id="cpc:Cpar_2054"/>
<proteinExistence type="predicted"/>
<keyword evidence="1" id="KW-0472">Membrane</keyword>
<evidence type="ECO:0000256" key="1">
    <source>
        <dbReference type="SAM" id="Phobius"/>
    </source>
</evidence>
<gene>
    <name evidence="2" type="ordered locus">Cpar_2054</name>
</gene>
<reference evidence="2" key="1">
    <citation type="submission" date="2008-06" db="EMBL/GenBank/DDBJ databases">
        <title>Complete sequence of Chlorobaculum parvum NCIB 8327.</title>
        <authorList>
            <consortium name="US DOE Joint Genome Institute"/>
            <person name="Lucas S."/>
            <person name="Copeland A."/>
            <person name="Lapidus A."/>
            <person name="Glavina del Rio T."/>
            <person name="Dalin E."/>
            <person name="Tice H."/>
            <person name="Bruce D."/>
            <person name="Goodwin L."/>
            <person name="Pitluck S."/>
            <person name="Schmutz J."/>
            <person name="Larimer F."/>
            <person name="Land M."/>
            <person name="Hauser L."/>
            <person name="Kyrpides N."/>
            <person name="Mikhailova N."/>
            <person name="Zhao F."/>
            <person name="Li T."/>
            <person name="Liu Z."/>
            <person name="Overmann J."/>
            <person name="Bryant D.A."/>
            <person name="Richardson P."/>
        </authorList>
    </citation>
    <scope>NUCLEOTIDE SEQUENCE [LARGE SCALE GENOMIC DNA]</scope>
    <source>
        <strain evidence="2">NCIB 8327</strain>
    </source>
</reference>
<dbReference type="STRING" id="517417.Cpar_2054"/>